<dbReference type="Pfam" id="PF12804">
    <property type="entry name" value="NTP_transf_3"/>
    <property type="match status" value="1"/>
</dbReference>
<gene>
    <name evidence="2" type="ORF">J2Z65_005641</name>
</gene>
<keyword evidence="2" id="KW-0808">Transferase</keyword>
<dbReference type="Gene3D" id="3.90.550.10">
    <property type="entry name" value="Spore Coat Polysaccharide Biosynthesis Protein SpsA, Chain A"/>
    <property type="match status" value="1"/>
</dbReference>
<evidence type="ECO:0000259" key="1">
    <source>
        <dbReference type="Pfam" id="PF12804"/>
    </source>
</evidence>
<dbReference type="GO" id="GO:0061602">
    <property type="term" value="F:molybdenum cofactor cytidylyltransferase activity"/>
    <property type="evidence" value="ECO:0007669"/>
    <property type="project" value="UniProtKB-EC"/>
</dbReference>
<dbReference type="EMBL" id="JAGGKV010000021">
    <property type="protein sequence ID" value="MBP1966382.1"/>
    <property type="molecule type" value="Genomic_DNA"/>
</dbReference>
<keyword evidence="2" id="KW-0548">Nucleotidyltransferase</keyword>
<sequence>MVKRRKRKIVGVYLAAGSSRRMGTAKTSLEIAEGVRLGGVALQQALHSELYSVIVVAREVDALDWLPASAQTQIMLGRCRIAVCPDAECGMAHSLRTGIQAAIEQGAEGIMVLLADQPFIDGPMLFGLTKAFNEDAGYDYIASGDQGIPKPPLIMGPGMWSEATALEGDVGARSLFRSPQYRGRIIEEKQLKFMDVDTAERYEEAKKIFAHNFMSI</sequence>
<protein>
    <submittedName>
        <fullName evidence="2">Molybdenum cofactor cytidylyltransferase</fullName>
        <ecNumber evidence="2">2.7.7.76</ecNumber>
    </submittedName>
</protein>
<dbReference type="PANTHER" id="PTHR43777:SF1">
    <property type="entry name" value="MOLYBDENUM COFACTOR CYTIDYLYLTRANSFERASE"/>
    <property type="match status" value="1"/>
</dbReference>
<dbReference type="RefSeq" id="WP_167068902.1">
    <property type="nucleotide sequence ID" value="NZ_JAAOZR010000097.1"/>
</dbReference>
<dbReference type="Proteomes" id="UP001519344">
    <property type="component" value="Unassembled WGS sequence"/>
</dbReference>
<keyword evidence="3" id="KW-1185">Reference proteome</keyword>
<comment type="caution">
    <text evidence="2">The sequence shown here is derived from an EMBL/GenBank/DDBJ whole genome shotgun (WGS) entry which is preliminary data.</text>
</comment>
<dbReference type="InterPro" id="IPR029044">
    <property type="entry name" value="Nucleotide-diphossugar_trans"/>
</dbReference>
<dbReference type="EC" id="2.7.7.76" evidence="2"/>
<evidence type="ECO:0000313" key="2">
    <source>
        <dbReference type="EMBL" id="MBP1966382.1"/>
    </source>
</evidence>
<proteinExistence type="predicted"/>
<dbReference type="PANTHER" id="PTHR43777">
    <property type="entry name" value="MOLYBDENUM COFACTOR CYTIDYLYLTRANSFERASE"/>
    <property type="match status" value="1"/>
</dbReference>
<dbReference type="InterPro" id="IPR025877">
    <property type="entry name" value="MobA-like_NTP_Trfase"/>
</dbReference>
<dbReference type="CDD" id="cd04182">
    <property type="entry name" value="GT_2_like_f"/>
    <property type="match status" value="1"/>
</dbReference>
<feature type="domain" description="MobA-like NTP transferase" evidence="1">
    <location>
        <begin position="11"/>
        <end position="178"/>
    </location>
</feature>
<accession>A0ABS4I650</accession>
<name>A0ABS4I650_9BACL</name>
<dbReference type="SUPFAM" id="SSF53448">
    <property type="entry name" value="Nucleotide-diphospho-sugar transferases"/>
    <property type="match status" value="1"/>
</dbReference>
<reference evidence="2 3" key="1">
    <citation type="submission" date="2021-03" db="EMBL/GenBank/DDBJ databases">
        <title>Genomic Encyclopedia of Type Strains, Phase IV (KMG-IV): sequencing the most valuable type-strain genomes for metagenomic binning, comparative biology and taxonomic classification.</title>
        <authorList>
            <person name="Goeker M."/>
        </authorList>
    </citation>
    <scope>NUCLEOTIDE SEQUENCE [LARGE SCALE GENOMIC DNA]</scope>
    <source>
        <strain evidence="2 3">DSM 24950</strain>
    </source>
</reference>
<organism evidence="2 3">
    <name type="scientific">Paenibacillus aceris</name>
    <dbReference type="NCBI Taxonomy" id="869555"/>
    <lineage>
        <taxon>Bacteria</taxon>
        <taxon>Bacillati</taxon>
        <taxon>Bacillota</taxon>
        <taxon>Bacilli</taxon>
        <taxon>Bacillales</taxon>
        <taxon>Paenibacillaceae</taxon>
        <taxon>Paenibacillus</taxon>
    </lineage>
</organism>
<evidence type="ECO:0000313" key="3">
    <source>
        <dbReference type="Proteomes" id="UP001519344"/>
    </source>
</evidence>